<protein>
    <submittedName>
        <fullName evidence="15">Transcriptional repressor NF-X1</fullName>
    </submittedName>
</protein>
<evidence type="ECO:0000259" key="14">
    <source>
        <dbReference type="PROSITE" id="PS51061"/>
    </source>
</evidence>
<dbReference type="Gene3D" id="3.30.1370.50">
    <property type="entry name" value="R3H-like domain"/>
    <property type="match status" value="1"/>
</dbReference>
<dbReference type="GO" id="GO:0008270">
    <property type="term" value="F:zinc ion binding"/>
    <property type="evidence" value="ECO:0007669"/>
    <property type="project" value="UniProtKB-KW"/>
</dbReference>
<dbReference type="PROSITE" id="PS51061">
    <property type="entry name" value="R3H"/>
    <property type="match status" value="1"/>
</dbReference>
<feature type="domain" description="RING-type" evidence="13">
    <location>
        <begin position="234"/>
        <end position="292"/>
    </location>
</feature>
<sequence length="1193" mass="131640">MLPNYGPRGPRAFFNCPGVVQWVPLEESSTQEFIPSRVGDTSEGPWHPDMPQWDQRYYPPSRVTHVSVSYPPYRHQQLHRPNPNSTPQFCPRPQYFGNRYPFSGQHVVLPRRRFPSHQLHYGHPDFEYFSRGMPSSSHRPHMLHSGSVSNSSRGPRIPSRVRRGGQLRNPTGSVETAQCSAEVEDKTDGTRSGTPDTVSGSHLNAAASAQNTEEKHSNLREKLIDELRNGTYQCLVCISRVRQRDQTWSCSTCFHIYHLSCIKMWADKCRKGATENQTTEVIDAPWRCPACQTEYSDYGDMISYFCFCRRIRNPEYHPAKTNIPHSCDEVCGKLRPKNQKHTETLLNNANACTHPCTELCHPGPCPPCTASIILSCPCGRIKRSSLCGDQAPGPCGQLCLKDLHGDDTGPVRCIFGAHRCLYLCHIGLCPSCSWVLEADCYCGLEHLSIVCGSDEATKLQLTEEVLDKLRTACAEFDSTLLALGTTRLEISDESNSPLSLQEQIVSVTEEETPAQEDTGNHSAPNTPPSSPMTVSTEGALVQALRSEDAKPLQPKPVLLGKCFSCSKICGRTLTCGHHTCCQPCHSGECKPCALDPSRCFVCPCGRVALSKLVSSGNVSGDRISCMDLVPTCPNVCDRPKPICGHPCPAKCHGGPCPPCKQSLTIKCRCGRTSKELTCLAFSSMVENGTMELLCERQCNKKKACGRHKCKKKCCELTVHPCGEVCGRRLGCGQHNCEDPCHPGSCGTCWRGVIYTEVTCRCGFSVIPPPQPCGSGPPECPRPCDRPHACDHPVRHTCHNEPTCPPCTVLLTKECPGGHGVQFSMPCFQPVLSCGRMCGHPLPNCSHTCQRNCHSGDCLESITNGETAPVVCTQPCQKPRPDCGHPCSLPCHEAKNQTCLQAATAGSKRTNESGNPRTATLPRCRFLMDVICPCGQRKDKQMCYQVQLKHCMLLQNDDSSSKCLGKSQNLVQLSLGKKQIEPLPLLACDSTCNKASEAAALAQTNSRFADTSSWTRGLDLNPEQSLDNDAVTADRLPFEKPEYSKWLRNYALHNFAFAVSVERQFYGMVLQVVKATDADGVRTVAHHFPPMKDKRRRFIHELSEFYGIESHSMDPEPGRHVMVLARRGETKFPGGATDHRGSLTALLQREFPDTVQLIDGVRMPTKTEVKKHAPPSSTTRFSYAQILSTHTDPP</sequence>
<evidence type="ECO:0000256" key="6">
    <source>
        <dbReference type="ARBA" id="ARBA00022833"/>
    </source>
</evidence>
<dbReference type="InterPro" id="IPR001374">
    <property type="entry name" value="R3H_dom"/>
</dbReference>
<keyword evidence="7" id="KW-0805">Transcription regulation</keyword>
<proteinExistence type="inferred from homology"/>
<dbReference type="PANTHER" id="PTHR12360">
    <property type="entry name" value="NUCLEAR TRANSCRIPTION FACTOR, X-BOX BINDING 1 NFX1"/>
    <property type="match status" value="1"/>
</dbReference>
<keyword evidence="4" id="KW-0677">Repeat</keyword>
<comment type="caution">
    <text evidence="15">The sequence shown here is derived from an EMBL/GenBank/DDBJ whole genome shotgun (WGS) entry which is preliminary data.</text>
</comment>
<evidence type="ECO:0000256" key="7">
    <source>
        <dbReference type="ARBA" id="ARBA00023015"/>
    </source>
</evidence>
<dbReference type="PANTHER" id="PTHR12360:SF12">
    <property type="entry name" value="TRANSCRIPTIONAL REPRESSOR NF-X1"/>
    <property type="match status" value="1"/>
</dbReference>
<feature type="compositionally biased region" description="Polar residues" evidence="11">
    <location>
        <begin position="168"/>
        <end position="179"/>
    </location>
</feature>
<dbReference type="GO" id="GO:0005634">
    <property type="term" value="C:nucleus"/>
    <property type="evidence" value="ECO:0007669"/>
    <property type="project" value="UniProtKB-SubCell"/>
</dbReference>
<dbReference type="InterPro" id="IPR001841">
    <property type="entry name" value="Znf_RING"/>
</dbReference>
<dbReference type="AlphaFoldDB" id="A0A4E0R6R3"/>
<evidence type="ECO:0000259" key="13">
    <source>
        <dbReference type="PROSITE" id="PS50089"/>
    </source>
</evidence>
<gene>
    <name evidence="15" type="ORF">D915_006664</name>
</gene>
<dbReference type="Pfam" id="PF01424">
    <property type="entry name" value="R3H"/>
    <property type="match status" value="1"/>
</dbReference>
<dbReference type="SMART" id="SM00393">
    <property type="entry name" value="R3H"/>
    <property type="match status" value="1"/>
</dbReference>
<name>A0A4E0R6R3_FASHE</name>
<dbReference type="InterPro" id="IPR000967">
    <property type="entry name" value="Znf_NFX1"/>
</dbReference>
<evidence type="ECO:0000313" key="16">
    <source>
        <dbReference type="Proteomes" id="UP000230066"/>
    </source>
</evidence>
<dbReference type="CDD" id="cd06008">
    <property type="entry name" value="NF-X1-zinc-finger"/>
    <property type="match status" value="4"/>
</dbReference>
<evidence type="ECO:0000256" key="4">
    <source>
        <dbReference type="ARBA" id="ARBA00022737"/>
    </source>
</evidence>
<comment type="similarity">
    <text evidence="2">Belongs to the NFX1 family.</text>
</comment>
<dbReference type="Pfam" id="PF01422">
    <property type="entry name" value="zf-NF-X1"/>
    <property type="match status" value="8"/>
</dbReference>
<evidence type="ECO:0000256" key="2">
    <source>
        <dbReference type="ARBA" id="ARBA00007269"/>
    </source>
</evidence>
<feature type="compositionally biased region" description="Polar residues" evidence="11">
    <location>
        <begin position="515"/>
        <end position="524"/>
    </location>
</feature>
<reference evidence="15" key="1">
    <citation type="submission" date="2019-03" db="EMBL/GenBank/DDBJ databases">
        <title>Improved annotation for the trematode Fasciola hepatica.</title>
        <authorList>
            <person name="Choi Y.-J."/>
            <person name="Martin J."/>
            <person name="Mitreva M."/>
        </authorList>
    </citation>
    <scope>NUCLEOTIDE SEQUENCE [LARGE SCALE GENOMIC DNA]</scope>
</reference>
<evidence type="ECO:0000256" key="8">
    <source>
        <dbReference type="ARBA" id="ARBA00023163"/>
    </source>
</evidence>
<feature type="region of interest" description="Disordered" evidence="11">
    <location>
        <begin position="132"/>
        <end position="201"/>
    </location>
</feature>
<accession>A0A4E0R6R3</accession>
<dbReference type="GO" id="GO:0000981">
    <property type="term" value="F:DNA-binding transcription factor activity, RNA polymerase II-specific"/>
    <property type="evidence" value="ECO:0007669"/>
    <property type="project" value="TreeGrafter"/>
</dbReference>
<dbReference type="PROSITE" id="PS50089">
    <property type="entry name" value="ZF_RING_2"/>
    <property type="match status" value="1"/>
</dbReference>
<evidence type="ECO:0000259" key="12">
    <source>
        <dbReference type="PROSITE" id="PS50016"/>
    </source>
</evidence>
<dbReference type="SMART" id="SM00438">
    <property type="entry name" value="ZnF_NFX"/>
    <property type="match status" value="9"/>
</dbReference>
<evidence type="ECO:0000313" key="15">
    <source>
        <dbReference type="EMBL" id="THD22715.1"/>
    </source>
</evidence>
<feature type="domain" description="R3H" evidence="14">
    <location>
        <begin position="1058"/>
        <end position="1126"/>
    </location>
</feature>
<keyword evidence="16" id="KW-1185">Reference proteome</keyword>
<evidence type="ECO:0000256" key="11">
    <source>
        <dbReference type="SAM" id="MobiDB-lite"/>
    </source>
</evidence>
<evidence type="ECO:0000256" key="10">
    <source>
        <dbReference type="PROSITE-ProRule" id="PRU00175"/>
    </source>
</evidence>
<feature type="domain" description="PHD-type" evidence="12">
    <location>
        <begin position="231"/>
        <end position="294"/>
    </location>
</feature>
<keyword evidence="8" id="KW-0804">Transcription</keyword>
<dbReference type="SUPFAM" id="SSF82708">
    <property type="entry name" value="R3H domain"/>
    <property type="match status" value="1"/>
</dbReference>
<evidence type="ECO:0000256" key="9">
    <source>
        <dbReference type="ARBA" id="ARBA00023242"/>
    </source>
</evidence>
<dbReference type="GO" id="GO:0000122">
    <property type="term" value="P:negative regulation of transcription by RNA polymerase II"/>
    <property type="evidence" value="ECO:0007669"/>
    <property type="project" value="TreeGrafter"/>
</dbReference>
<dbReference type="PROSITE" id="PS50016">
    <property type="entry name" value="ZF_PHD_2"/>
    <property type="match status" value="1"/>
</dbReference>
<dbReference type="GO" id="GO:0000977">
    <property type="term" value="F:RNA polymerase II transcription regulatory region sequence-specific DNA binding"/>
    <property type="evidence" value="ECO:0007669"/>
    <property type="project" value="TreeGrafter"/>
</dbReference>
<dbReference type="InterPro" id="IPR034078">
    <property type="entry name" value="NFX1_fam"/>
</dbReference>
<comment type="subcellular location">
    <subcellularLocation>
        <location evidence="1">Nucleus</location>
    </subcellularLocation>
</comment>
<feature type="compositionally biased region" description="Polar residues" evidence="11">
    <location>
        <begin position="190"/>
        <end position="201"/>
    </location>
</feature>
<keyword evidence="6" id="KW-0862">Zinc</keyword>
<organism evidence="15 16">
    <name type="scientific">Fasciola hepatica</name>
    <name type="common">Liver fluke</name>
    <dbReference type="NCBI Taxonomy" id="6192"/>
    <lineage>
        <taxon>Eukaryota</taxon>
        <taxon>Metazoa</taxon>
        <taxon>Spiralia</taxon>
        <taxon>Lophotrochozoa</taxon>
        <taxon>Platyhelminthes</taxon>
        <taxon>Trematoda</taxon>
        <taxon>Digenea</taxon>
        <taxon>Plagiorchiida</taxon>
        <taxon>Echinostomata</taxon>
        <taxon>Echinostomatoidea</taxon>
        <taxon>Fasciolidae</taxon>
        <taxon>Fasciola</taxon>
    </lineage>
</organism>
<dbReference type="EMBL" id="JXXN02002580">
    <property type="protein sequence ID" value="THD22715.1"/>
    <property type="molecule type" value="Genomic_DNA"/>
</dbReference>
<keyword evidence="5 10" id="KW-0863">Zinc-finger</keyword>
<evidence type="ECO:0000256" key="5">
    <source>
        <dbReference type="ARBA" id="ARBA00022771"/>
    </source>
</evidence>
<keyword evidence="3" id="KW-0479">Metal-binding</keyword>
<evidence type="ECO:0000256" key="3">
    <source>
        <dbReference type="ARBA" id="ARBA00022723"/>
    </source>
</evidence>
<dbReference type="InterPro" id="IPR036867">
    <property type="entry name" value="R3H_dom_sf"/>
</dbReference>
<dbReference type="SUPFAM" id="SSF57850">
    <property type="entry name" value="RING/U-box"/>
    <property type="match status" value="1"/>
</dbReference>
<dbReference type="InterPro" id="IPR019787">
    <property type="entry name" value="Znf_PHD-finger"/>
</dbReference>
<feature type="region of interest" description="Disordered" evidence="11">
    <location>
        <begin position="509"/>
        <end position="536"/>
    </location>
</feature>
<dbReference type="Proteomes" id="UP000230066">
    <property type="component" value="Unassembled WGS sequence"/>
</dbReference>
<evidence type="ECO:0000256" key="1">
    <source>
        <dbReference type="ARBA" id="ARBA00004123"/>
    </source>
</evidence>
<keyword evidence="9" id="KW-0539">Nucleus</keyword>